<dbReference type="Proteomes" id="UP000266861">
    <property type="component" value="Unassembled WGS sequence"/>
</dbReference>
<keyword evidence="2" id="KW-1185">Reference proteome</keyword>
<gene>
    <name evidence="1" type="ORF">Glove_151g72</name>
</gene>
<protein>
    <recommendedName>
        <fullName evidence="3">Protein kinase domain-containing protein</fullName>
    </recommendedName>
</protein>
<dbReference type="AlphaFoldDB" id="A0A397IXP1"/>
<dbReference type="InterPro" id="IPR011990">
    <property type="entry name" value="TPR-like_helical_dom_sf"/>
</dbReference>
<proteinExistence type="predicted"/>
<accession>A0A397IXP1</accession>
<dbReference type="InterPro" id="IPR006597">
    <property type="entry name" value="Sel1-like"/>
</dbReference>
<dbReference type="EMBL" id="PQFF01000142">
    <property type="protein sequence ID" value="RHZ79168.1"/>
    <property type="molecule type" value="Genomic_DNA"/>
</dbReference>
<dbReference type="OrthoDB" id="272077at2759"/>
<name>A0A397IXP1_9GLOM</name>
<dbReference type="Pfam" id="PF08238">
    <property type="entry name" value="Sel1"/>
    <property type="match status" value="3"/>
</dbReference>
<sequence length="277" mass="32482">MDSIGLDFYQKGIGTIKDEEKTFQWYCHQCVKYFEQFHKSVSKFVSRKLNNDTLYLPYLKSAERGYSKGQVNLANCYYYGIGTTKDEERAFQINLEIVIILELEPQKTKRKHFNRIGTTKNVKKGIQLLSKSAERGNFDVQHTIESLYRNEFEISTIKKYQNKSKHIKDVSLTLSKSPTSNLNSIENLIVKNHNCCICWQTNNVAKDHNDIINIIIQTNELDETANDWEIWKWIDYSKFKDIKYLDEGAFGTVWKAEWIDMPEELLDVYNCNLVALK</sequence>
<organism evidence="1 2">
    <name type="scientific">Diversispora epigaea</name>
    <dbReference type="NCBI Taxonomy" id="1348612"/>
    <lineage>
        <taxon>Eukaryota</taxon>
        <taxon>Fungi</taxon>
        <taxon>Fungi incertae sedis</taxon>
        <taxon>Mucoromycota</taxon>
        <taxon>Glomeromycotina</taxon>
        <taxon>Glomeromycetes</taxon>
        <taxon>Diversisporales</taxon>
        <taxon>Diversisporaceae</taxon>
        <taxon>Diversispora</taxon>
    </lineage>
</organism>
<reference evidence="1 2" key="1">
    <citation type="submission" date="2018-08" db="EMBL/GenBank/DDBJ databases">
        <title>Genome and evolution of the arbuscular mycorrhizal fungus Diversispora epigaea (formerly Glomus versiforme) and its bacterial endosymbionts.</title>
        <authorList>
            <person name="Sun X."/>
            <person name="Fei Z."/>
            <person name="Harrison M."/>
        </authorList>
    </citation>
    <scope>NUCLEOTIDE SEQUENCE [LARGE SCALE GENOMIC DNA]</scope>
    <source>
        <strain evidence="1 2">IT104</strain>
    </source>
</reference>
<dbReference type="SUPFAM" id="SSF81901">
    <property type="entry name" value="HCP-like"/>
    <property type="match status" value="1"/>
</dbReference>
<evidence type="ECO:0000313" key="2">
    <source>
        <dbReference type="Proteomes" id="UP000266861"/>
    </source>
</evidence>
<evidence type="ECO:0008006" key="3">
    <source>
        <dbReference type="Google" id="ProtNLM"/>
    </source>
</evidence>
<dbReference type="Gene3D" id="1.25.40.10">
    <property type="entry name" value="Tetratricopeptide repeat domain"/>
    <property type="match status" value="1"/>
</dbReference>
<comment type="caution">
    <text evidence="1">The sequence shown here is derived from an EMBL/GenBank/DDBJ whole genome shotgun (WGS) entry which is preliminary data.</text>
</comment>
<evidence type="ECO:0000313" key="1">
    <source>
        <dbReference type="EMBL" id="RHZ79168.1"/>
    </source>
</evidence>